<dbReference type="PANTHER" id="PTHR46534:SF1">
    <property type="entry name" value="IGGFC-BINDING PROTEIN N-TERMINAL DOMAIN-CONTAINING PROTEIN"/>
    <property type="match status" value="1"/>
</dbReference>
<dbReference type="InterPro" id="IPR035234">
    <property type="entry name" value="IgGFc-bd_N"/>
</dbReference>
<feature type="domain" description="IgGFc-binding protein N-terminal" evidence="2">
    <location>
        <begin position="132"/>
        <end position="377"/>
    </location>
</feature>
<dbReference type="AlphaFoldDB" id="A0AAV4DTI2"/>
<dbReference type="PANTHER" id="PTHR46534">
    <property type="entry name" value="IGGFC_BINDING DOMAIN-CONTAINING PROTEIN"/>
    <property type="match status" value="1"/>
</dbReference>
<evidence type="ECO:0000313" key="4">
    <source>
        <dbReference type="Proteomes" id="UP000735302"/>
    </source>
</evidence>
<dbReference type="EMBL" id="BLXT01008339">
    <property type="protein sequence ID" value="GFO47638.1"/>
    <property type="molecule type" value="Genomic_DNA"/>
</dbReference>
<evidence type="ECO:0000256" key="1">
    <source>
        <dbReference type="SAM" id="MobiDB-lite"/>
    </source>
</evidence>
<reference evidence="3 4" key="1">
    <citation type="journal article" date="2021" name="Elife">
        <title>Chloroplast acquisition without the gene transfer in kleptoplastic sea slugs, Plakobranchus ocellatus.</title>
        <authorList>
            <person name="Maeda T."/>
            <person name="Takahashi S."/>
            <person name="Yoshida T."/>
            <person name="Shimamura S."/>
            <person name="Takaki Y."/>
            <person name="Nagai Y."/>
            <person name="Toyoda A."/>
            <person name="Suzuki Y."/>
            <person name="Arimoto A."/>
            <person name="Ishii H."/>
            <person name="Satoh N."/>
            <person name="Nishiyama T."/>
            <person name="Hasebe M."/>
            <person name="Maruyama T."/>
            <person name="Minagawa J."/>
            <person name="Obokata J."/>
            <person name="Shigenobu S."/>
        </authorList>
    </citation>
    <scope>NUCLEOTIDE SEQUENCE [LARGE SCALE GENOMIC DNA]</scope>
</reference>
<evidence type="ECO:0000259" key="2">
    <source>
        <dbReference type="Pfam" id="PF17517"/>
    </source>
</evidence>
<dbReference type="Pfam" id="PF17517">
    <property type="entry name" value="IgGFc_binding"/>
    <property type="match status" value="1"/>
</dbReference>
<protein>
    <submittedName>
        <fullName evidence="3">Na-ca exchanger/integrin-beta4 domain protein</fullName>
    </submittedName>
</protein>
<gene>
    <name evidence="3" type="ORF">PoB_007414300</name>
</gene>
<organism evidence="3 4">
    <name type="scientific">Plakobranchus ocellatus</name>
    <dbReference type="NCBI Taxonomy" id="259542"/>
    <lineage>
        <taxon>Eukaryota</taxon>
        <taxon>Metazoa</taxon>
        <taxon>Spiralia</taxon>
        <taxon>Lophotrochozoa</taxon>
        <taxon>Mollusca</taxon>
        <taxon>Gastropoda</taxon>
        <taxon>Heterobranchia</taxon>
        <taxon>Euthyneura</taxon>
        <taxon>Panpulmonata</taxon>
        <taxon>Sacoglossa</taxon>
        <taxon>Placobranchoidea</taxon>
        <taxon>Plakobranchidae</taxon>
        <taxon>Plakobranchus</taxon>
    </lineage>
</organism>
<dbReference type="Proteomes" id="UP000735302">
    <property type="component" value="Unassembled WGS sequence"/>
</dbReference>
<sequence length="414" mass="45451">MDYTRGISSGRDNTRGRNSSKDNTRGGSQSTYGTKFLIPFPEVGSASILPNQFKYQVYITNPDSDPANVTVIETAADGESETHKYDIMSRSTKVLSVPFSFIMKGEGKFQQHLEITSPTSISVQVLGTHGMDGFVAHPVQAWDKVYRPVTYWRESGGEAVLVIVAEQATQVTITIPMQDSKHLSIYNTLYPRPEVKVDRDLAAGEVYQLKRNYDITGCLVIAGSNIGVLSGSSITRIGSGHENGSFYDWVPGRSKQGTDFVVTLTPGRDLLGDLVLVMAYMDDTHIIISNDSRRIMLNSGEHIMRIFHSQMVHVESDFPITVVKFGQSGGIQGVQGYPTMTYIPPTVLYMRNEIFVIKKIEGFASMEQTIVVVGTAGGLQCVADWMRMAPPTQTLHGGLPDSILEFTLCAASRG</sequence>
<evidence type="ECO:0000313" key="3">
    <source>
        <dbReference type="EMBL" id="GFO47638.1"/>
    </source>
</evidence>
<feature type="region of interest" description="Disordered" evidence="1">
    <location>
        <begin position="1"/>
        <end position="33"/>
    </location>
</feature>
<keyword evidence="4" id="KW-1185">Reference proteome</keyword>
<feature type="compositionally biased region" description="Polar residues" evidence="1">
    <location>
        <begin position="1"/>
        <end position="11"/>
    </location>
</feature>
<proteinExistence type="predicted"/>
<feature type="compositionally biased region" description="Basic and acidic residues" evidence="1">
    <location>
        <begin position="12"/>
        <end position="24"/>
    </location>
</feature>
<name>A0AAV4DTI2_9GAST</name>
<comment type="caution">
    <text evidence="3">The sequence shown here is derived from an EMBL/GenBank/DDBJ whole genome shotgun (WGS) entry which is preliminary data.</text>
</comment>
<accession>A0AAV4DTI2</accession>